<sequence length="74" mass="8535">MEKLFYKIFISILRDFMKYDSFFFDVRTHEPFGDMVTSSGESNRNPQFVILLGASNSMLVVVSIFVAAIAWKQC</sequence>
<feature type="transmembrane region" description="Helical" evidence="1">
    <location>
        <begin position="48"/>
        <end position="71"/>
    </location>
</feature>
<gene>
    <name evidence="2" type="ORF">Ahy_B08g090089</name>
</gene>
<dbReference type="EMBL" id="SDMP01000018">
    <property type="protein sequence ID" value="RYQ95081.1"/>
    <property type="molecule type" value="Genomic_DNA"/>
</dbReference>
<comment type="caution">
    <text evidence="2">The sequence shown here is derived from an EMBL/GenBank/DDBJ whole genome shotgun (WGS) entry which is preliminary data.</text>
</comment>
<keyword evidence="3" id="KW-1185">Reference proteome</keyword>
<evidence type="ECO:0000256" key="1">
    <source>
        <dbReference type="SAM" id="Phobius"/>
    </source>
</evidence>
<dbReference type="AlphaFoldDB" id="A0A444XZG8"/>
<accession>A0A444XZG8</accession>
<protein>
    <submittedName>
        <fullName evidence="2">Uncharacterized protein</fullName>
    </submittedName>
</protein>
<organism evidence="2 3">
    <name type="scientific">Arachis hypogaea</name>
    <name type="common">Peanut</name>
    <dbReference type="NCBI Taxonomy" id="3818"/>
    <lineage>
        <taxon>Eukaryota</taxon>
        <taxon>Viridiplantae</taxon>
        <taxon>Streptophyta</taxon>
        <taxon>Embryophyta</taxon>
        <taxon>Tracheophyta</taxon>
        <taxon>Spermatophyta</taxon>
        <taxon>Magnoliopsida</taxon>
        <taxon>eudicotyledons</taxon>
        <taxon>Gunneridae</taxon>
        <taxon>Pentapetalae</taxon>
        <taxon>rosids</taxon>
        <taxon>fabids</taxon>
        <taxon>Fabales</taxon>
        <taxon>Fabaceae</taxon>
        <taxon>Papilionoideae</taxon>
        <taxon>50 kb inversion clade</taxon>
        <taxon>dalbergioids sensu lato</taxon>
        <taxon>Dalbergieae</taxon>
        <taxon>Pterocarpus clade</taxon>
        <taxon>Arachis</taxon>
    </lineage>
</organism>
<evidence type="ECO:0000313" key="2">
    <source>
        <dbReference type="EMBL" id="RYQ95081.1"/>
    </source>
</evidence>
<evidence type="ECO:0000313" key="3">
    <source>
        <dbReference type="Proteomes" id="UP000289738"/>
    </source>
</evidence>
<reference evidence="2 3" key="1">
    <citation type="submission" date="2019-01" db="EMBL/GenBank/DDBJ databases">
        <title>Sequencing of cultivated peanut Arachis hypogaea provides insights into genome evolution and oil improvement.</title>
        <authorList>
            <person name="Chen X."/>
        </authorList>
    </citation>
    <scope>NUCLEOTIDE SEQUENCE [LARGE SCALE GENOMIC DNA]</scope>
    <source>
        <strain evidence="3">cv. Fuhuasheng</strain>
        <tissue evidence="2">Leaves</tissue>
    </source>
</reference>
<dbReference type="Proteomes" id="UP000289738">
    <property type="component" value="Chromosome B08"/>
</dbReference>
<keyword evidence="1" id="KW-1133">Transmembrane helix</keyword>
<name>A0A444XZG8_ARAHY</name>
<proteinExistence type="predicted"/>
<keyword evidence="1" id="KW-0812">Transmembrane</keyword>
<keyword evidence="1" id="KW-0472">Membrane</keyword>